<dbReference type="Gene3D" id="1.20.120.450">
    <property type="entry name" value="dinb family like domain"/>
    <property type="match status" value="1"/>
</dbReference>
<evidence type="ECO:0000256" key="2">
    <source>
        <dbReference type="ARBA" id="ARBA00023004"/>
    </source>
</evidence>
<dbReference type="PANTHER" id="PTHR43397:SF1">
    <property type="entry name" value="ERGOTHIONEINE BIOSYNTHESIS PROTEIN 1"/>
    <property type="match status" value="1"/>
</dbReference>
<dbReference type="Gene3D" id="3.90.1580.10">
    <property type="entry name" value="paralog of FGE (formylglycine-generating enzyme)"/>
    <property type="match status" value="1"/>
</dbReference>
<evidence type="ECO:0000259" key="4">
    <source>
        <dbReference type="Pfam" id="PF03781"/>
    </source>
</evidence>
<proteinExistence type="predicted"/>
<comment type="pathway">
    <text evidence="3">Amino-acid biosynthesis; ergothioneine biosynthesis.</text>
</comment>
<organism evidence="6 7">
    <name type="scientific">Candidatus Acidiferrum panamense</name>
    <dbReference type="NCBI Taxonomy" id="2741543"/>
    <lineage>
        <taxon>Bacteria</taxon>
        <taxon>Pseudomonadati</taxon>
        <taxon>Acidobacteriota</taxon>
        <taxon>Terriglobia</taxon>
        <taxon>Candidatus Acidiferrales</taxon>
        <taxon>Candidatus Acidiferrum</taxon>
    </lineage>
</organism>
<dbReference type="PANTHER" id="PTHR43397">
    <property type="entry name" value="ERGOTHIONEINE BIOSYNTHESIS PROTEIN 1"/>
    <property type="match status" value="1"/>
</dbReference>
<dbReference type="InterPro" id="IPR051128">
    <property type="entry name" value="EgtD_Methyltrsf_superfamily"/>
</dbReference>
<sequence length="444" mass="51162">MGALAATPARIRHDLHTRLVDARARTDELFRMVREEALYDRPIAERHRIIFYVGHVEAFDWNLLARRAFGLRSFHPTFDQLFSFGIDPVGGGLPTDAPEDWPNRAEVERYKKRVREELDAAVERALQRPEEGHPHLLQMLHVAIEHHLMHAETLAYLLHRLPASKKVCPPQSTVWKALRQTHRLVGIPAGRATLGIHDAQEQEFGWDNEFAAHEVAVPEFAIDSHNVTNHDFLRFMQAGGYQNRSLWSPEGWAWRTKQSIEHPIFWRGEGNLWLYRTMFGEIRLPQEWPVYVSHAEATAYANWLGRRLPSEAQFHRAAYGTPKGERERSYPWGAEPPGERHGNFDFRSWDPSPVGAHPAGASAFGVYDLVGNGWEWTRTEFAPFPGFTPMPFYPGYSANFFDGQHYVAKGGSPRTAACLLRRSFRDWFQPYYPYAYATFRCVED</sequence>
<protein>
    <submittedName>
        <fullName evidence="6">Ergothioneine biosynthesis protein EgtB</fullName>
    </submittedName>
</protein>
<dbReference type="Pfam" id="PF03781">
    <property type="entry name" value="FGE-sulfatase"/>
    <property type="match status" value="1"/>
</dbReference>
<dbReference type="SUPFAM" id="SSF109854">
    <property type="entry name" value="DinB/YfiT-like putative metalloenzymes"/>
    <property type="match status" value="1"/>
</dbReference>
<evidence type="ECO:0000313" key="6">
    <source>
        <dbReference type="EMBL" id="MBA0084027.1"/>
    </source>
</evidence>
<evidence type="ECO:0000256" key="3">
    <source>
        <dbReference type="ARBA" id="ARBA00037882"/>
    </source>
</evidence>
<comment type="caution">
    <text evidence="6">The sequence shown here is derived from an EMBL/GenBank/DDBJ whole genome shotgun (WGS) entry which is preliminary data.</text>
</comment>
<feature type="domain" description="DinB-like" evidence="5">
    <location>
        <begin position="19"/>
        <end position="153"/>
    </location>
</feature>
<name>A0A7V8NMU0_9BACT</name>
<reference evidence="6" key="1">
    <citation type="submission" date="2020-06" db="EMBL/GenBank/DDBJ databases">
        <title>Legume-microbial interactions unlock mineral nutrients during tropical forest succession.</title>
        <authorList>
            <person name="Epihov D.Z."/>
        </authorList>
    </citation>
    <scope>NUCLEOTIDE SEQUENCE [LARGE SCALE GENOMIC DNA]</scope>
    <source>
        <strain evidence="6">Pan2503</strain>
    </source>
</reference>
<accession>A0A7V8NMU0</accession>
<keyword evidence="7" id="KW-1185">Reference proteome</keyword>
<dbReference type="InterPro" id="IPR034660">
    <property type="entry name" value="DinB/YfiT-like"/>
</dbReference>
<keyword evidence="1" id="KW-0560">Oxidoreductase</keyword>
<dbReference type="InterPro" id="IPR024775">
    <property type="entry name" value="DinB-like"/>
</dbReference>
<dbReference type="AlphaFoldDB" id="A0A7V8NMU0"/>
<evidence type="ECO:0000259" key="5">
    <source>
        <dbReference type="Pfam" id="PF12867"/>
    </source>
</evidence>
<dbReference type="InterPro" id="IPR005532">
    <property type="entry name" value="SUMF_dom"/>
</dbReference>
<evidence type="ECO:0000256" key="1">
    <source>
        <dbReference type="ARBA" id="ARBA00023002"/>
    </source>
</evidence>
<gene>
    <name evidence="6" type="primary">egtB</name>
    <name evidence="6" type="ORF">HRJ53_03440</name>
</gene>
<feature type="domain" description="Sulfatase-modifying factor enzyme-like" evidence="4">
    <location>
        <begin position="182"/>
        <end position="442"/>
    </location>
</feature>
<dbReference type="SUPFAM" id="SSF56436">
    <property type="entry name" value="C-type lectin-like"/>
    <property type="match status" value="1"/>
</dbReference>
<dbReference type="Proteomes" id="UP000567293">
    <property type="component" value="Unassembled WGS sequence"/>
</dbReference>
<dbReference type="EMBL" id="JACDQQ010000334">
    <property type="protein sequence ID" value="MBA0084027.1"/>
    <property type="molecule type" value="Genomic_DNA"/>
</dbReference>
<dbReference type="Pfam" id="PF12867">
    <property type="entry name" value="DinB_2"/>
    <property type="match status" value="1"/>
</dbReference>
<evidence type="ECO:0000313" key="7">
    <source>
        <dbReference type="Proteomes" id="UP000567293"/>
    </source>
</evidence>
<dbReference type="InterPro" id="IPR016187">
    <property type="entry name" value="CTDL_fold"/>
</dbReference>
<dbReference type="InterPro" id="IPR042095">
    <property type="entry name" value="SUMF_sf"/>
</dbReference>
<keyword evidence="2" id="KW-0408">Iron</keyword>